<proteinExistence type="predicted"/>
<organism evidence="3 4">
    <name type="scientific">Pyrus ussuriensis x Pyrus communis</name>
    <dbReference type="NCBI Taxonomy" id="2448454"/>
    <lineage>
        <taxon>Eukaryota</taxon>
        <taxon>Viridiplantae</taxon>
        <taxon>Streptophyta</taxon>
        <taxon>Embryophyta</taxon>
        <taxon>Tracheophyta</taxon>
        <taxon>Spermatophyta</taxon>
        <taxon>Magnoliopsida</taxon>
        <taxon>eudicotyledons</taxon>
        <taxon>Gunneridae</taxon>
        <taxon>Pentapetalae</taxon>
        <taxon>rosids</taxon>
        <taxon>fabids</taxon>
        <taxon>Rosales</taxon>
        <taxon>Rosaceae</taxon>
        <taxon>Amygdaloideae</taxon>
        <taxon>Maleae</taxon>
        <taxon>Pyrus</taxon>
    </lineage>
</organism>
<evidence type="ECO:0000256" key="2">
    <source>
        <dbReference type="SAM" id="MobiDB-lite"/>
    </source>
</evidence>
<dbReference type="EMBL" id="SMOL01000143">
    <property type="protein sequence ID" value="KAB2630993.1"/>
    <property type="molecule type" value="Genomic_DNA"/>
</dbReference>
<reference evidence="3 4" key="1">
    <citation type="submission" date="2019-09" db="EMBL/GenBank/DDBJ databases">
        <authorList>
            <person name="Ou C."/>
        </authorList>
    </citation>
    <scope>NUCLEOTIDE SEQUENCE [LARGE SCALE GENOMIC DNA]</scope>
    <source>
        <strain evidence="3">S2</strain>
        <tissue evidence="3">Leaf</tissue>
    </source>
</reference>
<keyword evidence="4" id="KW-1185">Reference proteome</keyword>
<accession>A0A5N5HVZ9</accession>
<reference evidence="3 4" key="3">
    <citation type="submission" date="2019-11" db="EMBL/GenBank/DDBJ databases">
        <title>A de novo genome assembly of a pear dwarfing rootstock.</title>
        <authorList>
            <person name="Wang F."/>
            <person name="Wang J."/>
            <person name="Li S."/>
            <person name="Zhang Y."/>
            <person name="Fang M."/>
            <person name="Ma L."/>
            <person name="Zhao Y."/>
            <person name="Jiang S."/>
        </authorList>
    </citation>
    <scope>NUCLEOTIDE SEQUENCE [LARGE SCALE GENOMIC DNA]</scope>
    <source>
        <strain evidence="3">S2</strain>
        <tissue evidence="3">Leaf</tissue>
    </source>
</reference>
<protein>
    <submittedName>
        <fullName evidence="3">Protein CHUP1</fullName>
    </submittedName>
</protein>
<feature type="region of interest" description="Disordered" evidence="2">
    <location>
        <begin position="1"/>
        <end position="28"/>
    </location>
</feature>
<dbReference type="OrthoDB" id="687739at2759"/>
<dbReference type="Proteomes" id="UP000327157">
    <property type="component" value="Chromosome 12"/>
</dbReference>
<dbReference type="AlphaFoldDB" id="A0A5N5HVZ9"/>
<reference evidence="4" key="2">
    <citation type="submission" date="2019-10" db="EMBL/GenBank/DDBJ databases">
        <title>A de novo genome assembly of a pear dwarfing rootstock.</title>
        <authorList>
            <person name="Wang F."/>
            <person name="Wang J."/>
            <person name="Li S."/>
            <person name="Zhang Y."/>
            <person name="Fang M."/>
            <person name="Ma L."/>
            <person name="Zhao Y."/>
            <person name="Jiang S."/>
        </authorList>
    </citation>
    <scope>NUCLEOTIDE SEQUENCE [LARGE SCALE GENOMIC DNA]</scope>
</reference>
<name>A0A5N5HVZ9_9ROSA</name>
<sequence>MELLKGGGDNGGEDGESGGGHGQRGVNNDGDVVVEIELLGGGGGGGRRKGGGDGDVDVDGLTMMVRSLTQPSSWFCKMESLTSKAYMIIKPMLKAAVIPLALLVAGFICAKIMANQSINPKGSSTETDDQVSYLKANSSKCRDEDAFHSFSFTCMLSTKCLEIRDNQHVLEKEISCLRLRLDELQKRESELEMQFIRYCIERARIYSYGAFEYVVIGSGSC</sequence>
<feature type="coiled-coil region" evidence="1">
    <location>
        <begin position="167"/>
        <end position="194"/>
    </location>
</feature>
<comment type="caution">
    <text evidence="3">The sequence shown here is derived from an EMBL/GenBank/DDBJ whole genome shotgun (WGS) entry which is preliminary data.</text>
</comment>
<evidence type="ECO:0000256" key="1">
    <source>
        <dbReference type="SAM" id="Coils"/>
    </source>
</evidence>
<keyword evidence="1" id="KW-0175">Coiled coil</keyword>
<evidence type="ECO:0000313" key="4">
    <source>
        <dbReference type="Proteomes" id="UP000327157"/>
    </source>
</evidence>
<evidence type="ECO:0000313" key="3">
    <source>
        <dbReference type="EMBL" id="KAB2630993.1"/>
    </source>
</evidence>
<gene>
    <name evidence="3" type="ORF">D8674_008512</name>
</gene>
<feature type="compositionally biased region" description="Gly residues" evidence="2">
    <location>
        <begin position="1"/>
        <end position="10"/>
    </location>
</feature>